<gene>
    <name evidence="10" type="ORF">SI65_09828</name>
</gene>
<evidence type="ECO:0000313" key="10">
    <source>
        <dbReference type="EMBL" id="ODM14834.1"/>
    </source>
</evidence>
<dbReference type="SMR" id="A0A1E3B1P6"/>
<evidence type="ECO:0000256" key="3">
    <source>
        <dbReference type="ARBA" id="ARBA00014212"/>
    </source>
</evidence>
<keyword evidence="7" id="KW-0325">Glycoprotein</keyword>
<keyword evidence="6" id="KW-1015">Disulfide bond</keyword>
<name>A0A1E3B1P6_ASPCR</name>
<evidence type="ECO:0000256" key="1">
    <source>
        <dbReference type="ARBA" id="ARBA00010758"/>
    </source>
</evidence>
<evidence type="ECO:0000256" key="4">
    <source>
        <dbReference type="ARBA" id="ARBA00022729"/>
    </source>
</evidence>
<evidence type="ECO:0000256" key="6">
    <source>
        <dbReference type="ARBA" id="ARBA00023157"/>
    </source>
</evidence>
<evidence type="ECO:0000256" key="2">
    <source>
        <dbReference type="ARBA" id="ARBA00012423"/>
    </source>
</evidence>
<comment type="caution">
    <text evidence="10">The sequence shown here is derived from an EMBL/GenBank/DDBJ whole genome shotgun (WGS) entry which is preliminary data.</text>
</comment>
<comment type="similarity">
    <text evidence="1">Belongs to the palmitoyl-protein thioesterase family.</text>
</comment>
<dbReference type="EC" id="3.1.2.22" evidence="2"/>
<feature type="chain" id="PRO_5009123337" description="Palmitoyl-protein thioesterase 1" evidence="9">
    <location>
        <begin position="19"/>
        <end position="344"/>
    </location>
</feature>
<organism evidence="10 11">
    <name type="scientific">Aspergillus cristatus</name>
    <name type="common">Chinese Fuzhuan brick tea-fermentation fungus</name>
    <name type="synonym">Eurotium cristatum</name>
    <dbReference type="NCBI Taxonomy" id="573508"/>
    <lineage>
        <taxon>Eukaryota</taxon>
        <taxon>Fungi</taxon>
        <taxon>Dikarya</taxon>
        <taxon>Ascomycota</taxon>
        <taxon>Pezizomycotina</taxon>
        <taxon>Eurotiomycetes</taxon>
        <taxon>Eurotiomycetidae</taxon>
        <taxon>Eurotiales</taxon>
        <taxon>Aspergillaceae</taxon>
        <taxon>Aspergillus</taxon>
        <taxon>Aspergillus subgen. Aspergillus</taxon>
    </lineage>
</organism>
<dbReference type="FunFam" id="3.40.50.1820:FF:000107">
    <property type="entry name" value="Palmitoyl-protein thioesterase 1"/>
    <property type="match status" value="1"/>
</dbReference>
<keyword evidence="5" id="KW-0378">Hydrolase</keyword>
<dbReference type="SUPFAM" id="SSF53474">
    <property type="entry name" value="alpha/beta-Hydrolases"/>
    <property type="match status" value="1"/>
</dbReference>
<dbReference type="InterPro" id="IPR029058">
    <property type="entry name" value="AB_hydrolase_fold"/>
</dbReference>
<evidence type="ECO:0000256" key="5">
    <source>
        <dbReference type="ARBA" id="ARBA00022801"/>
    </source>
</evidence>
<evidence type="ECO:0000256" key="8">
    <source>
        <dbReference type="ARBA" id="ARBA00031934"/>
    </source>
</evidence>
<feature type="signal peptide" evidence="9">
    <location>
        <begin position="1"/>
        <end position="18"/>
    </location>
</feature>
<dbReference type="OrthoDB" id="10263094at2759"/>
<keyword evidence="11" id="KW-1185">Reference proteome</keyword>
<reference evidence="10 11" key="1">
    <citation type="journal article" date="2016" name="BMC Genomics">
        <title>Comparative genomic and transcriptomic analyses of the Fuzhuan brick tea-fermentation fungus Aspergillus cristatus.</title>
        <authorList>
            <person name="Ge Y."/>
            <person name="Wang Y."/>
            <person name="Liu Y."/>
            <person name="Tan Y."/>
            <person name="Ren X."/>
            <person name="Zhang X."/>
            <person name="Hyde K.D."/>
            <person name="Liu Y."/>
            <person name="Liu Z."/>
        </authorList>
    </citation>
    <scope>NUCLEOTIDE SEQUENCE [LARGE SCALE GENOMIC DNA]</scope>
    <source>
        <strain evidence="10 11">GZAAS20.1005</strain>
    </source>
</reference>
<dbReference type="GO" id="GO:0008474">
    <property type="term" value="F:palmitoyl-(protein) hydrolase activity"/>
    <property type="evidence" value="ECO:0007669"/>
    <property type="project" value="UniProtKB-EC"/>
</dbReference>
<dbReference type="PANTHER" id="PTHR11247">
    <property type="entry name" value="PALMITOYL-PROTEIN THIOESTERASE/DOLICHYLDIPHOSPHATASE 1"/>
    <property type="match status" value="1"/>
</dbReference>
<dbReference type="PANTHER" id="PTHR11247:SF8">
    <property type="entry name" value="PALMITOYL-PROTEIN THIOESTERASE 1"/>
    <property type="match status" value="1"/>
</dbReference>
<evidence type="ECO:0000313" key="11">
    <source>
        <dbReference type="Proteomes" id="UP000094569"/>
    </source>
</evidence>
<accession>A0A1E3B1P6</accession>
<dbReference type="VEuPathDB" id="FungiDB:SI65_09828"/>
<dbReference type="InterPro" id="IPR002472">
    <property type="entry name" value="Palm_thioest"/>
</dbReference>
<dbReference type="EMBL" id="JXNT01000021">
    <property type="protein sequence ID" value="ODM14834.1"/>
    <property type="molecule type" value="Genomic_DNA"/>
</dbReference>
<dbReference type="AlphaFoldDB" id="A0A1E3B1P6"/>
<evidence type="ECO:0000256" key="9">
    <source>
        <dbReference type="SAM" id="SignalP"/>
    </source>
</evidence>
<evidence type="ECO:0000256" key="7">
    <source>
        <dbReference type="ARBA" id="ARBA00023180"/>
    </source>
</evidence>
<dbReference type="Gene3D" id="3.40.50.1820">
    <property type="entry name" value="alpha/beta hydrolase"/>
    <property type="match status" value="1"/>
</dbReference>
<proteinExistence type="inferred from homology"/>
<dbReference type="Proteomes" id="UP000094569">
    <property type="component" value="Unassembled WGS sequence"/>
</dbReference>
<protein>
    <recommendedName>
        <fullName evidence="3">Palmitoyl-protein thioesterase 1</fullName>
        <ecNumber evidence="2">3.1.2.22</ecNumber>
    </recommendedName>
    <alternativeName>
        <fullName evidence="8">Palmitoyl-protein hydrolase 1</fullName>
    </alternativeName>
</protein>
<dbReference type="Pfam" id="PF02089">
    <property type="entry name" value="Palm_thioest"/>
    <property type="match status" value="1"/>
</dbReference>
<keyword evidence="4 9" id="KW-0732">Signal</keyword>
<dbReference type="PRINTS" id="PR00414">
    <property type="entry name" value="PPTHIESTRASE"/>
</dbReference>
<sequence length="344" mass="38179">MYSLPFLLLPFLIAPSATLPHQQTNSRPGTKSPDLTPLPLVIWHGLGDSYQSSGLSEIASLAASTNPDTYIHIIHLSDSSTGDRQASFLGNVTEQVDFVCEQLSSEPIVGTAPAINALGFSQGGQFLRAYVERCNNPPVRNLVTVGSQHNGISEFQECMALDLICKGAEALLHAGVWSDFVQGRFVPAQYFRDPRDEESLGKYLESSNFLADINNEREGSRNETYKENLKKLNKFAMLMFEDDSIAHPKESAWFAEVNGTTGEVTPLRERDVYKEDWLGLKELDEQGKLDFLALPGDHLQMEDKQLVRLFQDYFGPVEVDLPDAMPAKGAKGAKHAEKVLVQQY</sequence>
<dbReference type="STRING" id="573508.A0A1E3B1P6"/>